<sequence length="31" mass="3555">MQCDPELHFSAQIPEALNAILRDLIDDCRRA</sequence>
<evidence type="ECO:0000313" key="2">
    <source>
        <dbReference type="Proteomes" id="UP000246352"/>
    </source>
</evidence>
<protein>
    <submittedName>
        <fullName evidence="1">Uncharacterized protein</fullName>
    </submittedName>
</protein>
<dbReference type="Proteomes" id="UP000246352">
    <property type="component" value="Unassembled WGS sequence"/>
</dbReference>
<organism evidence="1 2">
    <name type="scientific">Hoeflea marina</name>
    <dbReference type="NCBI Taxonomy" id="274592"/>
    <lineage>
        <taxon>Bacteria</taxon>
        <taxon>Pseudomonadati</taxon>
        <taxon>Pseudomonadota</taxon>
        <taxon>Alphaproteobacteria</taxon>
        <taxon>Hyphomicrobiales</taxon>
        <taxon>Rhizobiaceae</taxon>
        <taxon>Hoeflea</taxon>
    </lineage>
</organism>
<name>A0A317PQT0_9HYPH</name>
<reference evidence="1 2" key="1">
    <citation type="submission" date="2018-05" db="EMBL/GenBank/DDBJ databases">
        <title>Genomic Encyclopedia of Type Strains, Phase IV (KMG-IV): sequencing the most valuable type-strain genomes for metagenomic binning, comparative biology and taxonomic classification.</title>
        <authorList>
            <person name="Goeker M."/>
        </authorList>
    </citation>
    <scope>NUCLEOTIDE SEQUENCE [LARGE SCALE GENOMIC DNA]</scope>
    <source>
        <strain evidence="1 2">DSM 16791</strain>
    </source>
</reference>
<keyword evidence="2" id="KW-1185">Reference proteome</keyword>
<gene>
    <name evidence="1" type="ORF">DFR52_101530</name>
</gene>
<accession>A0A317PQT0</accession>
<dbReference type="EMBL" id="QGTR01000001">
    <property type="protein sequence ID" value="PWW03841.1"/>
    <property type="molecule type" value="Genomic_DNA"/>
</dbReference>
<dbReference type="AlphaFoldDB" id="A0A317PQT0"/>
<proteinExistence type="predicted"/>
<evidence type="ECO:0000313" key="1">
    <source>
        <dbReference type="EMBL" id="PWW03841.1"/>
    </source>
</evidence>
<comment type="caution">
    <text evidence="1">The sequence shown here is derived from an EMBL/GenBank/DDBJ whole genome shotgun (WGS) entry which is preliminary data.</text>
</comment>